<evidence type="ECO:0000256" key="3">
    <source>
        <dbReference type="ARBA" id="ARBA00023163"/>
    </source>
</evidence>
<dbReference type="InterPro" id="IPR009057">
    <property type="entry name" value="Homeodomain-like_sf"/>
</dbReference>
<dbReference type="PATRIC" id="fig|28125.4.peg.322"/>
<dbReference type="EMBL" id="LTAG01000016">
    <property type="protein sequence ID" value="KXO18182.1"/>
    <property type="molecule type" value="Genomic_DNA"/>
</dbReference>
<comment type="caution">
    <text evidence="5">The sequence shown here is derived from an EMBL/GenBank/DDBJ whole genome shotgun (WGS) entry which is preliminary data.</text>
</comment>
<dbReference type="GO" id="GO:0043565">
    <property type="term" value="F:sequence-specific DNA binding"/>
    <property type="evidence" value="ECO:0007669"/>
    <property type="project" value="InterPro"/>
</dbReference>
<dbReference type="GO" id="GO:0003700">
    <property type="term" value="F:DNA-binding transcription factor activity"/>
    <property type="evidence" value="ECO:0007669"/>
    <property type="project" value="InterPro"/>
</dbReference>
<keyword evidence="1" id="KW-0805">Transcription regulation</keyword>
<dbReference type="SUPFAM" id="SSF46689">
    <property type="entry name" value="Homeodomain-like"/>
    <property type="match status" value="1"/>
</dbReference>
<dbReference type="InterPro" id="IPR037923">
    <property type="entry name" value="HTH-like"/>
</dbReference>
<evidence type="ECO:0000313" key="5">
    <source>
        <dbReference type="EMBL" id="KXO18182.1"/>
    </source>
</evidence>
<proteinExistence type="predicted"/>
<evidence type="ECO:0000259" key="4">
    <source>
        <dbReference type="PROSITE" id="PS01124"/>
    </source>
</evidence>
<name>A0A137T0Q3_9BACT</name>
<dbReference type="SMART" id="SM00342">
    <property type="entry name" value="HTH_ARAC"/>
    <property type="match status" value="1"/>
</dbReference>
<dbReference type="PROSITE" id="PS01124">
    <property type="entry name" value="HTH_ARAC_FAMILY_2"/>
    <property type="match status" value="1"/>
</dbReference>
<gene>
    <name evidence="5" type="ORF">HMPREF3202_00331</name>
</gene>
<keyword evidence="2" id="KW-0238">DNA-binding</keyword>
<accession>A0A137T0Q3</accession>
<sequence length="309" mass="35655">MIGVIVIRDYIFKADKIMTDSFEEITVSRAKTKYAGGGYIEDEFILFDEMSNVPMPKGFVRFQSVLFAVCTKGSADYKLNTNSIHIEAGDAIIVTSGQVLSDVHLSDDCRGFGFMVSLDFFHYILSGMTNLSSLFLFSRTHPVFRITLEQIDDILEHCKRARKRLFDHTHPFRRELIACLLRAMIYDFGNIIYSAQHLASTKLTRAEILFNEFIKCVQDNFRTERRVAWYAKSLNITSKYLSEVVKSISKRTPSDWIDYYVILELRVLLRSSDLSVKEISDQLNFANQSFMGKYFREHVGISPSKFRKS</sequence>
<keyword evidence="3" id="KW-0804">Transcription</keyword>
<dbReference type="Gene3D" id="1.10.10.60">
    <property type="entry name" value="Homeodomain-like"/>
    <property type="match status" value="1"/>
</dbReference>
<organism evidence="5 6">
    <name type="scientific">Prevotella bivia</name>
    <dbReference type="NCBI Taxonomy" id="28125"/>
    <lineage>
        <taxon>Bacteria</taxon>
        <taxon>Pseudomonadati</taxon>
        <taxon>Bacteroidota</taxon>
        <taxon>Bacteroidia</taxon>
        <taxon>Bacteroidales</taxon>
        <taxon>Prevotellaceae</taxon>
        <taxon>Prevotella</taxon>
    </lineage>
</organism>
<dbReference type="PANTHER" id="PTHR43280">
    <property type="entry name" value="ARAC-FAMILY TRANSCRIPTIONAL REGULATOR"/>
    <property type="match status" value="1"/>
</dbReference>
<protein>
    <submittedName>
        <fullName evidence="5">Transcriptional regulator, AraC family</fullName>
    </submittedName>
</protein>
<dbReference type="AlphaFoldDB" id="A0A137T0Q3"/>
<dbReference type="Proteomes" id="UP000070093">
    <property type="component" value="Unassembled WGS sequence"/>
</dbReference>
<dbReference type="Pfam" id="PF12833">
    <property type="entry name" value="HTH_18"/>
    <property type="match status" value="1"/>
</dbReference>
<reference evidence="5 6" key="1">
    <citation type="submission" date="2016-02" db="EMBL/GenBank/DDBJ databases">
        <authorList>
            <person name="Wen L."/>
            <person name="He K."/>
            <person name="Yang H."/>
        </authorList>
    </citation>
    <scope>NUCLEOTIDE SEQUENCE [LARGE SCALE GENOMIC DNA]</scope>
    <source>
        <strain evidence="5 6">GED7880</strain>
    </source>
</reference>
<dbReference type="STRING" id="28125.HMPREF3202_00331"/>
<evidence type="ECO:0000256" key="1">
    <source>
        <dbReference type="ARBA" id="ARBA00023015"/>
    </source>
</evidence>
<dbReference type="InterPro" id="IPR018060">
    <property type="entry name" value="HTH_AraC"/>
</dbReference>
<dbReference type="eggNOG" id="COG2169">
    <property type="taxonomic scope" value="Bacteria"/>
</dbReference>
<dbReference type="PANTHER" id="PTHR43280:SF32">
    <property type="entry name" value="TRANSCRIPTIONAL REGULATORY PROTEIN"/>
    <property type="match status" value="1"/>
</dbReference>
<feature type="domain" description="HTH araC/xylS-type" evidence="4">
    <location>
        <begin position="211"/>
        <end position="309"/>
    </location>
</feature>
<dbReference type="SUPFAM" id="SSF51215">
    <property type="entry name" value="Regulatory protein AraC"/>
    <property type="match status" value="1"/>
</dbReference>
<evidence type="ECO:0000313" key="6">
    <source>
        <dbReference type="Proteomes" id="UP000070093"/>
    </source>
</evidence>
<evidence type="ECO:0000256" key="2">
    <source>
        <dbReference type="ARBA" id="ARBA00023125"/>
    </source>
</evidence>